<dbReference type="GO" id="GO:0015171">
    <property type="term" value="F:amino acid transmembrane transporter activity"/>
    <property type="evidence" value="ECO:0007669"/>
    <property type="project" value="TreeGrafter"/>
</dbReference>
<dbReference type="PANTHER" id="PTHR30086">
    <property type="entry name" value="ARGININE EXPORTER PROTEIN ARGO"/>
    <property type="match status" value="1"/>
</dbReference>
<keyword evidence="4 6" id="KW-1133">Transmembrane helix</keyword>
<dbReference type="EMBL" id="CAEZTN010000002">
    <property type="protein sequence ID" value="CAB4563585.1"/>
    <property type="molecule type" value="Genomic_DNA"/>
</dbReference>
<protein>
    <submittedName>
        <fullName evidence="7">Unannotated protein</fullName>
    </submittedName>
</protein>
<evidence type="ECO:0000256" key="3">
    <source>
        <dbReference type="ARBA" id="ARBA00022692"/>
    </source>
</evidence>
<dbReference type="PANTHER" id="PTHR30086:SF20">
    <property type="entry name" value="ARGININE EXPORTER PROTEIN ARGO-RELATED"/>
    <property type="match status" value="1"/>
</dbReference>
<keyword evidence="3 6" id="KW-0812">Transmembrane</keyword>
<evidence type="ECO:0000256" key="2">
    <source>
        <dbReference type="ARBA" id="ARBA00022475"/>
    </source>
</evidence>
<dbReference type="AlphaFoldDB" id="A0A6J6DKP0"/>
<evidence type="ECO:0000313" key="7">
    <source>
        <dbReference type="EMBL" id="CAB4563585.1"/>
    </source>
</evidence>
<feature type="transmembrane region" description="Helical" evidence="6">
    <location>
        <begin position="143"/>
        <end position="163"/>
    </location>
</feature>
<accession>A0A6J6DKP0</accession>
<feature type="transmembrane region" description="Helical" evidence="6">
    <location>
        <begin position="109"/>
        <end position="131"/>
    </location>
</feature>
<evidence type="ECO:0000256" key="5">
    <source>
        <dbReference type="ARBA" id="ARBA00023136"/>
    </source>
</evidence>
<feature type="transmembrane region" description="Helical" evidence="6">
    <location>
        <begin position="175"/>
        <end position="197"/>
    </location>
</feature>
<evidence type="ECO:0000256" key="6">
    <source>
        <dbReference type="SAM" id="Phobius"/>
    </source>
</evidence>
<dbReference type="Pfam" id="PF01810">
    <property type="entry name" value="LysE"/>
    <property type="match status" value="1"/>
</dbReference>
<keyword evidence="5 6" id="KW-0472">Membrane</keyword>
<feature type="transmembrane region" description="Helical" evidence="6">
    <location>
        <begin position="70"/>
        <end position="88"/>
    </location>
</feature>
<gene>
    <name evidence="7" type="ORF">UFOPK1689_00199</name>
</gene>
<organism evidence="7">
    <name type="scientific">freshwater metagenome</name>
    <dbReference type="NCBI Taxonomy" id="449393"/>
    <lineage>
        <taxon>unclassified sequences</taxon>
        <taxon>metagenomes</taxon>
        <taxon>ecological metagenomes</taxon>
    </lineage>
</organism>
<evidence type="ECO:0000256" key="4">
    <source>
        <dbReference type="ARBA" id="ARBA00022989"/>
    </source>
</evidence>
<comment type="subcellular location">
    <subcellularLocation>
        <location evidence="1">Cell membrane</location>
        <topology evidence="1">Multi-pass membrane protein</topology>
    </subcellularLocation>
</comment>
<feature type="transmembrane region" description="Helical" evidence="6">
    <location>
        <begin position="35"/>
        <end position="58"/>
    </location>
</feature>
<dbReference type="GO" id="GO:0005886">
    <property type="term" value="C:plasma membrane"/>
    <property type="evidence" value="ECO:0007669"/>
    <property type="project" value="UniProtKB-SubCell"/>
</dbReference>
<proteinExistence type="predicted"/>
<keyword evidence="2" id="KW-1003">Cell membrane</keyword>
<feature type="transmembrane region" description="Helical" evidence="6">
    <location>
        <begin position="6"/>
        <end position="26"/>
    </location>
</feature>
<name>A0A6J6DKP0_9ZZZZ</name>
<reference evidence="7" key="1">
    <citation type="submission" date="2020-05" db="EMBL/GenBank/DDBJ databases">
        <authorList>
            <person name="Chiriac C."/>
            <person name="Salcher M."/>
            <person name="Ghai R."/>
            <person name="Kavagutti S V."/>
        </authorList>
    </citation>
    <scope>NUCLEOTIDE SEQUENCE</scope>
</reference>
<dbReference type="InterPro" id="IPR001123">
    <property type="entry name" value="LeuE-type"/>
</dbReference>
<evidence type="ECO:0000256" key="1">
    <source>
        <dbReference type="ARBA" id="ARBA00004651"/>
    </source>
</evidence>
<sequence>MIAFSSGVASGLALIIAIGAQNAFVIRQGLQRQHVLIVVLLCAVSDALLIAAGTAGLGKAIESAPQVLEVVRWFGVTYLAFFGIKSLRSAFKHNSLTLEQGAIVSRKKTILTVLGLTFLNPHVYLDTVIFLGSIANQFPSEKWLFSSGAMVASFLWFFFIGFGSKMAARFMVKVIFWKILDLIVAAIMFTLSTYLVFYSF</sequence>